<protein>
    <submittedName>
        <fullName evidence="2">Nuclear transport factor 2 family protein</fullName>
    </submittedName>
</protein>
<organism evidence="2 3">
    <name type="scientific">Paenibacillus faecis</name>
    <dbReference type="NCBI Taxonomy" id="862114"/>
    <lineage>
        <taxon>Bacteria</taxon>
        <taxon>Bacillati</taxon>
        <taxon>Bacillota</taxon>
        <taxon>Bacilli</taxon>
        <taxon>Bacillales</taxon>
        <taxon>Paenibacillaceae</taxon>
        <taxon>Paenibacillus</taxon>
    </lineage>
</organism>
<dbReference type="OrthoDB" id="582835at2"/>
<accession>A0A5D0CWV0</accession>
<evidence type="ECO:0000313" key="2">
    <source>
        <dbReference type="EMBL" id="TYA14469.1"/>
    </source>
</evidence>
<evidence type="ECO:0000259" key="1">
    <source>
        <dbReference type="Pfam" id="PF12680"/>
    </source>
</evidence>
<dbReference type="EMBL" id="VSDO01000001">
    <property type="protein sequence ID" value="TYA14469.1"/>
    <property type="molecule type" value="Genomic_DNA"/>
</dbReference>
<dbReference type="RefSeq" id="WP_148450061.1">
    <property type="nucleotide sequence ID" value="NZ_VSDO01000001.1"/>
</dbReference>
<dbReference type="AlphaFoldDB" id="A0A5D0CWV0"/>
<evidence type="ECO:0000313" key="3">
    <source>
        <dbReference type="Proteomes" id="UP000325218"/>
    </source>
</evidence>
<name>A0A5D0CWV0_9BACL</name>
<dbReference type="InterPro" id="IPR037401">
    <property type="entry name" value="SnoaL-like"/>
</dbReference>
<reference evidence="2 3" key="1">
    <citation type="submission" date="2019-08" db="EMBL/GenBank/DDBJ databases">
        <title>Genome sequencing of Paenibacillus faecis DSM 23593(T).</title>
        <authorList>
            <person name="Kook J.-K."/>
            <person name="Park S.-N."/>
            <person name="Lim Y.K."/>
        </authorList>
    </citation>
    <scope>NUCLEOTIDE SEQUENCE [LARGE SCALE GENOMIC DNA]</scope>
    <source>
        <strain evidence="2 3">DSM 23593</strain>
    </source>
</reference>
<dbReference type="SUPFAM" id="SSF54427">
    <property type="entry name" value="NTF2-like"/>
    <property type="match status" value="1"/>
</dbReference>
<dbReference type="InterPro" id="IPR032710">
    <property type="entry name" value="NTF2-like_dom_sf"/>
</dbReference>
<dbReference type="Proteomes" id="UP000325218">
    <property type="component" value="Unassembled WGS sequence"/>
</dbReference>
<dbReference type="Pfam" id="PF12680">
    <property type="entry name" value="SnoaL_2"/>
    <property type="match status" value="1"/>
</dbReference>
<feature type="domain" description="SnoaL-like" evidence="1">
    <location>
        <begin position="11"/>
        <end position="120"/>
    </location>
</feature>
<proteinExistence type="predicted"/>
<dbReference type="Gene3D" id="3.10.450.50">
    <property type="match status" value="1"/>
</dbReference>
<comment type="caution">
    <text evidence="2">The sequence shown here is derived from an EMBL/GenBank/DDBJ whole genome shotgun (WGS) entry which is preliminary data.</text>
</comment>
<keyword evidence="3" id="KW-1185">Reference proteome</keyword>
<sequence>MTKEEKIACIHNYVNAYNAFDIEGMLRHLHEDVVFRNYSKGVVEVETHGIHEFKRLAEQSKGVFSSRRQAIKAIKINDEEAEVELDYKGVLAVDLPNGLKTGDTVDLEGRSIFRFSGNKIYILEDHS</sequence>
<gene>
    <name evidence="2" type="ORF">FRY98_01925</name>
</gene>